<dbReference type="Gene3D" id="1.10.101.10">
    <property type="entry name" value="PGBD-like superfamily/PGBD"/>
    <property type="match status" value="1"/>
</dbReference>
<gene>
    <name evidence="2" type="ORF">CSCA_3879</name>
</gene>
<evidence type="ECO:0000259" key="1">
    <source>
        <dbReference type="Pfam" id="PF01471"/>
    </source>
</evidence>
<proteinExistence type="predicted"/>
<dbReference type="RefSeq" id="WP_029159179.1">
    <property type="nucleotide sequence ID" value="NZ_CP009933.1"/>
</dbReference>
<reference evidence="2 3" key="1">
    <citation type="journal article" date="2015" name="J. Biotechnol.">
        <title>Complete genome sequence of a malodorant-producing acetogen, Clostridium scatologenes ATCC 25775(T).</title>
        <authorList>
            <person name="Zhu Z."/>
            <person name="Guo T."/>
            <person name="Zheng H."/>
            <person name="Song T."/>
            <person name="Ouyang P."/>
            <person name="Xie J."/>
        </authorList>
    </citation>
    <scope>NUCLEOTIDE SEQUENCE [LARGE SCALE GENOMIC DNA]</scope>
    <source>
        <strain evidence="2 3">ATCC 25775</strain>
    </source>
</reference>
<dbReference type="InterPro" id="IPR002477">
    <property type="entry name" value="Peptidoglycan-bd-like"/>
</dbReference>
<dbReference type="AlphaFoldDB" id="A0A0E3JQK4"/>
<dbReference type="InterPro" id="IPR036366">
    <property type="entry name" value="PGBDSf"/>
</dbReference>
<dbReference type="Pfam" id="PF01471">
    <property type="entry name" value="PG_binding_1"/>
    <property type="match status" value="2"/>
</dbReference>
<dbReference type="STRING" id="1548.CSCA_3879"/>
<keyword evidence="3" id="KW-1185">Reference proteome</keyword>
<dbReference type="EMBL" id="CP009933">
    <property type="protein sequence ID" value="AKA71004.1"/>
    <property type="molecule type" value="Genomic_DNA"/>
</dbReference>
<name>A0A0E3JQK4_CLOSL</name>
<organism evidence="2 3">
    <name type="scientific">Clostridium scatologenes</name>
    <dbReference type="NCBI Taxonomy" id="1548"/>
    <lineage>
        <taxon>Bacteria</taxon>
        <taxon>Bacillati</taxon>
        <taxon>Bacillota</taxon>
        <taxon>Clostridia</taxon>
        <taxon>Eubacteriales</taxon>
        <taxon>Clostridiaceae</taxon>
        <taxon>Clostridium</taxon>
    </lineage>
</organism>
<dbReference type="Proteomes" id="UP000033115">
    <property type="component" value="Chromosome"/>
</dbReference>
<evidence type="ECO:0000313" key="3">
    <source>
        <dbReference type="Proteomes" id="UP000033115"/>
    </source>
</evidence>
<accession>A0A0E3JQK4</accession>
<dbReference type="SUPFAM" id="SSF47090">
    <property type="entry name" value="PGBD-like"/>
    <property type="match status" value="1"/>
</dbReference>
<dbReference type="KEGG" id="csq:CSCA_3879"/>
<feature type="domain" description="Peptidoglycan binding-like" evidence="1">
    <location>
        <begin position="132"/>
        <end position="178"/>
    </location>
</feature>
<protein>
    <submittedName>
        <fullName evidence="2">Peptidoglycan-binding domain 1 protein</fullName>
    </submittedName>
</protein>
<sequence length="304" mass="34417">MKNSNQVMIVLSLAMGITLGSTKQVHAQNLSIKTFKAQNQIIIDKNFSKVVKFGDRGDIVKQIQKALNLYSGAGLAEDEIYGKCTKEAVQSLQRKLHITEDGIFGPATAKGLLTYCRRSSVDENDGFTPLAKDIQNQIIDLGYNIKANGDLNSIDTVEAVKEIQEENNIKITGKVDKVFISKIQERIKIQSEEMKNFKSDTNYYILVNSSDHVCVVYEKTQHLWKQIRTFNIMSFSNLEKGTYKMGIKGKKLSLNYIDVSYFTQINGLDTFYYAKESIDFGLRISKQDAEFINELPTKTTIKVF</sequence>
<evidence type="ECO:0000313" key="2">
    <source>
        <dbReference type="EMBL" id="AKA71004.1"/>
    </source>
</evidence>
<dbReference type="HOGENOM" id="CLU_914338_0_0_9"/>
<dbReference type="InterPro" id="IPR036365">
    <property type="entry name" value="PGBD-like_sf"/>
</dbReference>
<feature type="domain" description="Peptidoglycan binding-like" evidence="1">
    <location>
        <begin position="56"/>
        <end position="110"/>
    </location>
</feature>